<evidence type="ECO:0000313" key="1">
    <source>
        <dbReference type="EMBL" id="SMF88051.1"/>
    </source>
</evidence>
<organism evidence="1 2">
    <name type="scientific">Paenibacillus uliginis N3/975</name>
    <dbReference type="NCBI Taxonomy" id="1313296"/>
    <lineage>
        <taxon>Bacteria</taxon>
        <taxon>Bacillati</taxon>
        <taxon>Bacillota</taxon>
        <taxon>Bacilli</taxon>
        <taxon>Bacillales</taxon>
        <taxon>Paenibacillaceae</taxon>
        <taxon>Paenibacillus</taxon>
    </lineage>
</organism>
<protein>
    <submittedName>
        <fullName evidence="1">Uncharacterized protein</fullName>
    </submittedName>
</protein>
<dbReference type="RefSeq" id="WP_210190594.1">
    <property type="nucleotide sequence ID" value="NZ_LT840184.1"/>
</dbReference>
<gene>
    <name evidence="1" type="ORF">SAMN05661091_4084</name>
</gene>
<name>A0A1X7HLK4_9BACL</name>
<accession>A0A1X7HLK4</accession>
<dbReference type="Proteomes" id="UP000192940">
    <property type="component" value="Chromosome I"/>
</dbReference>
<dbReference type="STRING" id="1313296.SAMN05661091_4084"/>
<reference evidence="1 2" key="1">
    <citation type="submission" date="2017-04" db="EMBL/GenBank/DDBJ databases">
        <authorList>
            <person name="Afonso C.L."/>
            <person name="Miller P.J."/>
            <person name="Scott M.A."/>
            <person name="Spackman E."/>
            <person name="Goraichik I."/>
            <person name="Dimitrov K.M."/>
            <person name="Suarez D.L."/>
            <person name="Swayne D.E."/>
        </authorList>
    </citation>
    <scope>NUCLEOTIDE SEQUENCE [LARGE SCALE GENOMIC DNA]</scope>
    <source>
        <strain evidence="1 2">N3/975</strain>
    </source>
</reference>
<sequence length="151" mass="17424">MSRQLLKFNDGVAYVLDKPIEYKYYQQGDLIIGIDDSCTFIKSYYYDRPSPGFYAFGGHKFDIPLENGEVVHCYGQWWDGGYEKVESLLGEELVSVTYRDIQSLENCFVFTGSCAIKDSIEKLRQTYTGEVYEYRAYEAMLKGRDYPVGKG</sequence>
<proteinExistence type="predicted"/>
<dbReference type="AlphaFoldDB" id="A0A1X7HLK4"/>
<evidence type="ECO:0000313" key="2">
    <source>
        <dbReference type="Proteomes" id="UP000192940"/>
    </source>
</evidence>
<dbReference type="EMBL" id="LT840184">
    <property type="protein sequence ID" value="SMF88051.1"/>
    <property type="molecule type" value="Genomic_DNA"/>
</dbReference>
<keyword evidence="2" id="KW-1185">Reference proteome</keyword>